<feature type="region of interest" description="Disordered" evidence="1">
    <location>
        <begin position="13"/>
        <end position="40"/>
    </location>
</feature>
<feature type="region of interest" description="Disordered" evidence="1">
    <location>
        <begin position="580"/>
        <end position="617"/>
    </location>
</feature>
<protein>
    <submittedName>
        <fullName evidence="3">Uncharacterized protein</fullName>
    </submittedName>
</protein>
<evidence type="ECO:0000256" key="1">
    <source>
        <dbReference type="SAM" id="MobiDB-lite"/>
    </source>
</evidence>
<dbReference type="AlphaFoldDB" id="A0A067PMG8"/>
<dbReference type="EMBL" id="KL197723">
    <property type="protein sequence ID" value="KDQ55993.1"/>
    <property type="molecule type" value="Genomic_DNA"/>
</dbReference>
<feature type="region of interest" description="Disordered" evidence="1">
    <location>
        <begin position="632"/>
        <end position="685"/>
    </location>
</feature>
<feature type="compositionally biased region" description="Basic and acidic residues" evidence="1">
    <location>
        <begin position="432"/>
        <end position="458"/>
    </location>
</feature>
<accession>A0A067PMG8</accession>
<keyword evidence="2" id="KW-1133">Transmembrane helix</keyword>
<feature type="transmembrane region" description="Helical" evidence="2">
    <location>
        <begin position="122"/>
        <end position="144"/>
    </location>
</feature>
<feature type="compositionally biased region" description="Acidic residues" evidence="1">
    <location>
        <begin position="521"/>
        <end position="534"/>
    </location>
</feature>
<gene>
    <name evidence="3" type="ORF">JAAARDRAFT_317116</name>
</gene>
<feature type="region of interest" description="Disordered" evidence="1">
    <location>
        <begin position="504"/>
        <end position="534"/>
    </location>
</feature>
<feature type="compositionally biased region" description="Low complexity" evidence="1">
    <location>
        <begin position="379"/>
        <end position="391"/>
    </location>
</feature>
<feature type="compositionally biased region" description="Basic residues" evidence="1">
    <location>
        <begin position="300"/>
        <end position="317"/>
    </location>
</feature>
<evidence type="ECO:0000256" key="2">
    <source>
        <dbReference type="SAM" id="Phobius"/>
    </source>
</evidence>
<keyword evidence="2" id="KW-0812">Transmembrane</keyword>
<feature type="compositionally biased region" description="Low complexity" evidence="1">
    <location>
        <begin position="410"/>
        <end position="423"/>
    </location>
</feature>
<feature type="compositionally biased region" description="Polar residues" evidence="1">
    <location>
        <begin position="597"/>
        <end position="617"/>
    </location>
</feature>
<feature type="compositionally biased region" description="Polar residues" evidence="1">
    <location>
        <begin position="319"/>
        <end position="346"/>
    </location>
</feature>
<keyword evidence="4" id="KW-1185">Reference proteome</keyword>
<feature type="transmembrane region" description="Helical" evidence="2">
    <location>
        <begin position="156"/>
        <end position="182"/>
    </location>
</feature>
<feature type="transmembrane region" description="Helical" evidence="2">
    <location>
        <begin position="194"/>
        <end position="217"/>
    </location>
</feature>
<proteinExistence type="predicted"/>
<dbReference type="STRING" id="933084.A0A067PMG8"/>
<sequence>MAALYLHNALFSPEASSSTLGPQRSQSSGRTPSHQRQPSAHSIATLTTVTTHHSHPTEPLLHSNNSVSSAYHDLLSRQPSHPSGPQPGWDSALKLEREPVSATEARGYRQRHLREKLKRWKIVKVGLEVLIGGWAIYNTVRYFITFATTPSSTLQIYCLVLGTCTAFSLALLLASTFLYRFAPHFWTRRPSTTVFSLFTQFILPYCSSVFLFGPALVNLVLVCMWKGRREDAGVGLEGRCRWDIDVVWEESGGQCSGKASPAWGIWLGASIARLCITLVILCIYHFVSYKFFSIRHPPRRRTSQSSRRHSSNIHRRPSASSPITSPLSPSMQPMMQNTSTPTSPSSFRAGLPAVPQDARSPRQSSITIVEEPHFERIPSSRSLRSARSRIASTKDGLGLNTPSPSHHRSSWSSSGHGHVASSGRTVVPSVHGSHEDLGDLEEIHLERPSRPVSERLDDSQDGDFGAASQTPDEDLISFVDRFRAMVTQVTRETEEGLEFARGDDFDSADAHTTGVPPDYEANPEEDEAYEDDDEEVQYEEFPRRSFTPEDHVRMLGGFVRRMPTIESLSSREVMSSVRGAGSASVRSLYSGSRPPTRANTINMSDGWSLSQPPSRSNSLNWRQLEALSVNEMGEVVRDREPPSPSVGTHSDSPPSLGRTGTSYYTAGSDPGESPISLEFGHHQSH</sequence>
<dbReference type="OrthoDB" id="3222669at2759"/>
<organism evidence="3 4">
    <name type="scientific">Jaapia argillacea MUCL 33604</name>
    <dbReference type="NCBI Taxonomy" id="933084"/>
    <lineage>
        <taxon>Eukaryota</taxon>
        <taxon>Fungi</taxon>
        <taxon>Dikarya</taxon>
        <taxon>Basidiomycota</taxon>
        <taxon>Agaricomycotina</taxon>
        <taxon>Agaricomycetes</taxon>
        <taxon>Agaricomycetidae</taxon>
        <taxon>Jaapiales</taxon>
        <taxon>Jaapiaceae</taxon>
        <taxon>Jaapia</taxon>
    </lineage>
</organism>
<feature type="region of interest" description="Disordered" evidence="1">
    <location>
        <begin position="300"/>
        <end position="472"/>
    </location>
</feature>
<dbReference type="InParanoid" id="A0A067PMG8"/>
<reference evidence="4" key="1">
    <citation type="journal article" date="2014" name="Proc. Natl. Acad. Sci. U.S.A.">
        <title>Extensive sampling of basidiomycete genomes demonstrates inadequacy of the white-rot/brown-rot paradigm for wood decay fungi.</title>
        <authorList>
            <person name="Riley R."/>
            <person name="Salamov A.A."/>
            <person name="Brown D.W."/>
            <person name="Nagy L.G."/>
            <person name="Floudas D."/>
            <person name="Held B.W."/>
            <person name="Levasseur A."/>
            <person name="Lombard V."/>
            <person name="Morin E."/>
            <person name="Otillar R."/>
            <person name="Lindquist E.A."/>
            <person name="Sun H."/>
            <person name="LaButti K.M."/>
            <person name="Schmutz J."/>
            <person name="Jabbour D."/>
            <person name="Luo H."/>
            <person name="Baker S.E."/>
            <person name="Pisabarro A.G."/>
            <person name="Walton J.D."/>
            <person name="Blanchette R.A."/>
            <person name="Henrissat B."/>
            <person name="Martin F."/>
            <person name="Cullen D."/>
            <person name="Hibbett D.S."/>
            <person name="Grigoriev I.V."/>
        </authorList>
    </citation>
    <scope>NUCLEOTIDE SEQUENCE [LARGE SCALE GENOMIC DNA]</scope>
    <source>
        <strain evidence="4">MUCL 33604</strain>
    </source>
</reference>
<feature type="transmembrane region" description="Helical" evidence="2">
    <location>
        <begin position="271"/>
        <end position="292"/>
    </location>
</feature>
<keyword evidence="2" id="KW-0472">Membrane</keyword>
<dbReference type="HOGENOM" id="CLU_401727_0_0_1"/>
<evidence type="ECO:0000313" key="4">
    <source>
        <dbReference type="Proteomes" id="UP000027265"/>
    </source>
</evidence>
<name>A0A067PMG8_9AGAM</name>
<feature type="compositionally biased region" description="Polar residues" evidence="1">
    <location>
        <begin position="14"/>
        <end position="40"/>
    </location>
</feature>
<dbReference type="Proteomes" id="UP000027265">
    <property type="component" value="Unassembled WGS sequence"/>
</dbReference>
<feature type="compositionally biased region" description="Polar residues" evidence="1">
    <location>
        <begin position="645"/>
        <end position="665"/>
    </location>
</feature>
<evidence type="ECO:0000313" key="3">
    <source>
        <dbReference type="EMBL" id="KDQ55993.1"/>
    </source>
</evidence>